<evidence type="ECO:0000256" key="1">
    <source>
        <dbReference type="SAM" id="Phobius"/>
    </source>
</evidence>
<dbReference type="EMBL" id="JAINUY010000005">
    <property type="protein sequence ID" value="MBZ4036082.1"/>
    <property type="molecule type" value="Genomic_DNA"/>
</dbReference>
<organism evidence="2 3">
    <name type="scientific">Flavobacterium potami</name>
    <dbReference type="NCBI Taxonomy" id="2872310"/>
    <lineage>
        <taxon>Bacteria</taxon>
        <taxon>Pseudomonadati</taxon>
        <taxon>Bacteroidota</taxon>
        <taxon>Flavobacteriia</taxon>
        <taxon>Flavobacteriales</taxon>
        <taxon>Flavobacteriaceae</taxon>
        <taxon>Flavobacterium</taxon>
    </lineage>
</organism>
<reference evidence="2 3" key="1">
    <citation type="journal article" date="2023" name="Antonie Van Leeuwenhoek">
        <title>Flavobacterium potami sp. nov., a multi-metal resistance genes harbouring bacterium isolated from shallow river silt.</title>
        <authorList>
            <person name="Li S."/>
            <person name="Mao S."/>
            <person name="Mu W."/>
            <person name="Guo B."/>
            <person name="Li C."/>
            <person name="Zhu Q."/>
            <person name="Hou X."/>
            <person name="Zhao Y."/>
            <person name="Wei S."/>
            <person name="Liu H."/>
            <person name="Liu A."/>
        </authorList>
    </citation>
    <scope>NUCLEOTIDE SEQUENCE [LARGE SCALE GENOMIC DNA]</scope>
    <source>
        <strain evidence="2 3">17A</strain>
    </source>
</reference>
<protein>
    <submittedName>
        <fullName evidence="2">Uncharacterized protein</fullName>
    </submittedName>
</protein>
<evidence type="ECO:0000313" key="3">
    <source>
        <dbReference type="Proteomes" id="UP001139366"/>
    </source>
</evidence>
<keyword evidence="1" id="KW-0812">Transmembrane</keyword>
<dbReference type="Proteomes" id="UP001139366">
    <property type="component" value="Unassembled WGS sequence"/>
</dbReference>
<comment type="caution">
    <text evidence="2">The sequence shown here is derived from an EMBL/GenBank/DDBJ whole genome shotgun (WGS) entry which is preliminary data.</text>
</comment>
<dbReference type="AlphaFoldDB" id="A0A9X1KRI4"/>
<evidence type="ECO:0000313" key="2">
    <source>
        <dbReference type="EMBL" id="MBZ4036082.1"/>
    </source>
</evidence>
<accession>A0A9X1KRI4</accession>
<gene>
    <name evidence="2" type="ORF">K6T82_15020</name>
</gene>
<keyword evidence="1" id="KW-1133">Transmembrane helix</keyword>
<keyword evidence="1" id="KW-0472">Membrane</keyword>
<keyword evidence="3" id="KW-1185">Reference proteome</keyword>
<sequence>MTDNFKPPIKTRTTQELLDIVGSPKKWNRDAVYLAKYELSNRNVDTSEIDKAIKLSELKEEEERLQKANKSYQITDFLFTPKRTILELLFTWELKKDGYTLKAKQQRTFRITLISVIIFVYLIKYIQESL</sequence>
<dbReference type="RefSeq" id="WP_223707165.1">
    <property type="nucleotide sequence ID" value="NZ_JAINUY010000005.1"/>
</dbReference>
<proteinExistence type="predicted"/>
<name>A0A9X1KRI4_9FLAO</name>
<feature type="transmembrane region" description="Helical" evidence="1">
    <location>
        <begin position="109"/>
        <end position="127"/>
    </location>
</feature>